<dbReference type="Pfam" id="PF09424">
    <property type="entry name" value="YqeY"/>
    <property type="match status" value="1"/>
</dbReference>
<dbReference type="PANTHER" id="PTHR28055">
    <property type="entry name" value="ALTERED INHERITANCE OF MITOCHONDRIA PROTEIN 41, MITOCHONDRIAL"/>
    <property type="match status" value="1"/>
</dbReference>
<dbReference type="RefSeq" id="WP_107991163.1">
    <property type="nucleotide sequence ID" value="NZ_QAYG01000008.1"/>
</dbReference>
<dbReference type="EMBL" id="QAYG01000008">
    <property type="protein sequence ID" value="PTW59104.1"/>
    <property type="molecule type" value="Genomic_DNA"/>
</dbReference>
<dbReference type="InterPro" id="IPR003789">
    <property type="entry name" value="Asn/Gln_tRNA_amidoTrase-B-like"/>
</dbReference>
<organism evidence="1 2">
    <name type="scientific">Breoghania corrubedonensis</name>
    <dbReference type="NCBI Taxonomy" id="665038"/>
    <lineage>
        <taxon>Bacteria</taxon>
        <taxon>Pseudomonadati</taxon>
        <taxon>Pseudomonadota</taxon>
        <taxon>Alphaproteobacteria</taxon>
        <taxon>Hyphomicrobiales</taxon>
        <taxon>Stappiaceae</taxon>
        <taxon>Breoghania</taxon>
    </lineage>
</organism>
<evidence type="ECO:0008006" key="3">
    <source>
        <dbReference type="Google" id="ProtNLM"/>
    </source>
</evidence>
<dbReference type="Gene3D" id="1.10.1510.10">
    <property type="entry name" value="Uncharacterised protein YqeY/AIM41 PF09424, N-terminal domain"/>
    <property type="match status" value="1"/>
</dbReference>
<evidence type="ECO:0000313" key="2">
    <source>
        <dbReference type="Proteomes" id="UP000244081"/>
    </source>
</evidence>
<dbReference type="OrthoDB" id="9788127at2"/>
<accession>A0A2T5V5S7</accession>
<evidence type="ECO:0000313" key="1">
    <source>
        <dbReference type="EMBL" id="PTW59104.1"/>
    </source>
</evidence>
<dbReference type="GO" id="GO:0016884">
    <property type="term" value="F:carbon-nitrogen ligase activity, with glutamine as amido-N-donor"/>
    <property type="evidence" value="ECO:0007669"/>
    <property type="project" value="InterPro"/>
</dbReference>
<dbReference type="InterPro" id="IPR023168">
    <property type="entry name" value="GatB_Yqey_C_2"/>
</dbReference>
<sequence>MRDRLNAALADAVEKQDKRRAATLRLILAAINDRAGAARTQGRDGVAPEEILDILRKMVQQREVSAVEYEEAGQIDLAQQERDEAAVILEFLPKQLDEADTKAACLAVVDELGCKGLRDMGRTMAVLKERYPGQMDFSRASCVVKALLH</sequence>
<dbReference type="Proteomes" id="UP000244081">
    <property type="component" value="Unassembled WGS sequence"/>
</dbReference>
<dbReference type="Gene3D" id="1.10.10.410">
    <property type="match status" value="1"/>
</dbReference>
<dbReference type="InterPro" id="IPR019004">
    <property type="entry name" value="YqeY/Aim41"/>
</dbReference>
<protein>
    <recommendedName>
        <fullName evidence="3">GatB/YqeY domain-containing protein</fullName>
    </recommendedName>
</protein>
<gene>
    <name evidence="1" type="ORF">C8N35_108141</name>
</gene>
<name>A0A2T5V5S7_9HYPH</name>
<dbReference type="PANTHER" id="PTHR28055:SF1">
    <property type="entry name" value="ALTERED INHERITANCE OF MITOCHONDRIA PROTEIN 41, MITOCHONDRIAL"/>
    <property type="match status" value="1"/>
</dbReference>
<dbReference type="InterPro" id="IPR042184">
    <property type="entry name" value="YqeY/Aim41_N"/>
</dbReference>
<dbReference type="SUPFAM" id="SSF89095">
    <property type="entry name" value="GatB/YqeY motif"/>
    <property type="match status" value="1"/>
</dbReference>
<keyword evidence="2" id="KW-1185">Reference proteome</keyword>
<proteinExistence type="predicted"/>
<comment type="caution">
    <text evidence="1">The sequence shown here is derived from an EMBL/GenBank/DDBJ whole genome shotgun (WGS) entry which is preliminary data.</text>
</comment>
<reference evidence="1 2" key="1">
    <citation type="submission" date="2018-04" db="EMBL/GenBank/DDBJ databases">
        <title>Genomic Encyclopedia of Archaeal and Bacterial Type Strains, Phase II (KMG-II): from individual species to whole genera.</title>
        <authorList>
            <person name="Goeker M."/>
        </authorList>
    </citation>
    <scope>NUCLEOTIDE SEQUENCE [LARGE SCALE GENOMIC DNA]</scope>
    <source>
        <strain evidence="1 2">DSM 23382</strain>
    </source>
</reference>
<dbReference type="AlphaFoldDB" id="A0A2T5V5S7"/>